<dbReference type="PANTHER" id="PTHR43162">
    <property type="match status" value="1"/>
</dbReference>
<comment type="caution">
    <text evidence="2">The sequence shown here is derived from an EMBL/GenBank/DDBJ whole genome shotgun (WGS) entry which is preliminary data.</text>
</comment>
<dbReference type="InterPro" id="IPR008030">
    <property type="entry name" value="NmrA-like"/>
</dbReference>
<gene>
    <name evidence="2" type="ORF">Vau01_043580</name>
</gene>
<evidence type="ECO:0000313" key="3">
    <source>
        <dbReference type="Proteomes" id="UP000612585"/>
    </source>
</evidence>
<accession>A0A8J3Z5I5</accession>
<dbReference type="SUPFAM" id="SSF51735">
    <property type="entry name" value="NAD(P)-binding Rossmann-fold domains"/>
    <property type="match status" value="1"/>
</dbReference>
<organism evidence="2 3">
    <name type="scientific">Virgisporangium aurantiacum</name>
    <dbReference type="NCBI Taxonomy" id="175570"/>
    <lineage>
        <taxon>Bacteria</taxon>
        <taxon>Bacillati</taxon>
        <taxon>Actinomycetota</taxon>
        <taxon>Actinomycetes</taxon>
        <taxon>Micromonosporales</taxon>
        <taxon>Micromonosporaceae</taxon>
        <taxon>Virgisporangium</taxon>
    </lineage>
</organism>
<name>A0A8J3Z5I5_9ACTN</name>
<keyword evidence="3" id="KW-1185">Reference proteome</keyword>
<dbReference type="Proteomes" id="UP000612585">
    <property type="component" value="Unassembled WGS sequence"/>
</dbReference>
<dbReference type="InterPro" id="IPR036291">
    <property type="entry name" value="NAD(P)-bd_dom_sf"/>
</dbReference>
<dbReference type="PANTHER" id="PTHR43162:SF1">
    <property type="entry name" value="PRESTALK A DIFFERENTIATION PROTEIN A"/>
    <property type="match status" value="1"/>
</dbReference>
<dbReference type="RefSeq" id="WP_203995770.1">
    <property type="nucleotide sequence ID" value="NZ_BOPG01000027.1"/>
</dbReference>
<evidence type="ECO:0000313" key="2">
    <source>
        <dbReference type="EMBL" id="GIJ56842.1"/>
    </source>
</evidence>
<protein>
    <submittedName>
        <fullName evidence="2">NmrA family transcriptional regulator</fullName>
    </submittedName>
</protein>
<dbReference type="EMBL" id="BOPG01000027">
    <property type="protein sequence ID" value="GIJ56842.1"/>
    <property type="molecule type" value="Genomic_DNA"/>
</dbReference>
<feature type="domain" description="NmrA-like" evidence="1">
    <location>
        <begin position="2"/>
        <end position="256"/>
    </location>
</feature>
<sequence length="282" mass="29738">MTIAVTTPTGNVGSRVVQLLVQAGVRPRVLVRDPARLSVDAVDVRQGDLCDARFVTDALTGVESVLWVTPERFDSADPLADMEQMGAIAAAAIRAAGVSRVLQISSAGADQPKGNGLIDGLARNEEQLAATGADLLVLRCGYYFTNLFGMLDGLRSGVLTTTVPVDRRMPWVAPRDVGEVAAVRLLAGWSGHETAAVHGPEDLSWSDAAATLSAVLARPVRAEQMPERNVRETLLAAGLSENAADGIVGMSRAVAAETRTERSTTPTTLTAWASQVLRPMVS</sequence>
<dbReference type="Pfam" id="PF05368">
    <property type="entry name" value="NmrA"/>
    <property type="match status" value="1"/>
</dbReference>
<dbReference type="Gene3D" id="3.40.50.720">
    <property type="entry name" value="NAD(P)-binding Rossmann-like Domain"/>
    <property type="match status" value="1"/>
</dbReference>
<evidence type="ECO:0000259" key="1">
    <source>
        <dbReference type="Pfam" id="PF05368"/>
    </source>
</evidence>
<dbReference type="InterPro" id="IPR051604">
    <property type="entry name" value="Ergot_Alk_Oxidoreductase"/>
</dbReference>
<proteinExistence type="predicted"/>
<dbReference type="Gene3D" id="3.90.25.10">
    <property type="entry name" value="UDP-galactose 4-epimerase, domain 1"/>
    <property type="match status" value="1"/>
</dbReference>
<dbReference type="AlphaFoldDB" id="A0A8J3Z5I5"/>
<reference evidence="2" key="1">
    <citation type="submission" date="2021-01" db="EMBL/GenBank/DDBJ databases">
        <title>Whole genome shotgun sequence of Virgisporangium aurantiacum NBRC 16421.</title>
        <authorList>
            <person name="Komaki H."/>
            <person name="Tamura T."/>
        </authorList>
    </citation>
    <scope>NUCLEOTIDE SEQUENCE</scope>
    <source>
        <strain evidence="2">NBRC 16421</strain>
    </source>
</reference>